<dbReference type="EMBL" id="BMWP01000001">
    <property type="protein sequence ID" value="GGW21971.1"/>
    <property type="molecule type" value="Genomic_DNA"/>
</dbReference>
<protein>
    <submittedName>
        <fullName evidence="9">SusC/RagA family TonB-linked outer membrane protein</fullName>
    </submittedName>
</protein>
<name>A0A918IM88_9FLAO</name>
<dbReference type="Pfam" id="PF07715">
    <property type="entry name" value="Plug"/>
    <property type="match status" value="1"/>
</dbReference>
<evidence type="ECO:0000313" key="10">
    <source>
        <dbReference type="Proteomes" id="UP000634668"/>
    </source>
</evidence>
<dbReference type="InterPro" id="IPR023997">
    <property type="entry name" value="TonB-dep_OMP_SusC/RagA_CS"/>
</dbReference>
<dbReference type="SUPFAM" id="SSF56935">
    <property type="entry name" value="Porins"/>
    <property type="match status" value="1"/>
</dbReference>
<keyword evidence="5 6" id="KW-0998">Cell outer membrane</keyword>
<dbReference type="Pfam" id="PF13715">
    <property type="entry name" value="CarbopepD_reg_2"/>
    <property type="match status" value="1"/>
</dbReference>
<keyword evidence="3" id="KW-0408">Iron</keyword>
<dbReference type="Gene3D" id="2.60.40.1120">
    <property type="entry name" value="Carboxypeptidase-like, regulatory domain"/>
    <property type="match status" value="1"/>
</dbReference>
<keyword evidence="2" id="KW-0410">Iron transport</keyword>
<dbReference type="Pfam" id="PF07660">
    <property type="entry name" value="STN"/>
    <property type="match status" value="1"/>
</dbReference>
<dbReference type="InterPro" id="IPR023996">
    <property type="entry name" value="TonB-dep_OMP_SusC/RagA"/>
</dbReference>
<dbReference type="GO" id="GO:0009279">
    <property type="term" value="C:cell outer membrane"/>
    <property type="evidence" value="ECO:0007669"/>
    <property type="project" value="UniProtKB-SubCell"/>
</dbReference>
<evidence type="ECO:0000256" key="3">
    <source>
        <dbReference type="ARBA" id="ARBA00023004"/>
    </source>
</evidence>
<dbReference type="GO" id="GO:0006826">
    <property type="term" value="P:iron ion transport"/>
    <property type="evidence" value="ECO:0007669"/>
    <property type="project" value="UniProtKB-KW"/>
</dbReference>
<dbReference type="NCBIfam" id="TIGR04057">
    <property type="entry name" value="SusC_RagA_signa"/>
    <property type="match status" value="1"/>
</dbReference>
<dbReference type="SUPFAM" id="SSF49464">
    <property type="entry name" value="Carboxypeptidase regulatory domain-like"/>
    <property type="match status" value="1"/>
</dbReference>
<feature type="domain" description="Secretin/TonB short N-terminal" evidence="8">
    <location>
        <begin position="48"/>
        <end position="100"/>
    </location>
</feature>
<keyword evidence="6" id="KW-0812">Transmembrane</keyword>
<keyword evidence="10" id="KW-1185">Reference proteome</keyword>
<keyword evidence="6" id="KW-1134">Transmembrane beta strand</keyword>
<dbReference type="SMART" id="SM00965">
    <property type="entry name" value="STN"/>
    <property type="match status" value="1"/>
</dbReference>
<dbReference type="RefSeq" id="WP_026815112.1">
    <property type="nucleotide sequence ID" value="NZ_BMWP01000001.1"/>
</dbReference>
<dbReference type="InterPro" id="IPR011662">
    <property type="entry name" value="Secretin/TonB_short_N"/>
</dbReference>
<dbReference type="InterPro" id="IPR037066">
    <property type="entry name" value="Plug_dom_sf"/>
</dbReference>
<evidence type="ECO:0000313" key="9">
    <source>
        <dbReference type="EMBL" id="GGW21971.1"/>
    </source>
</evidence>
<dbReference type="Pfam" id="PF00593">
    <property type="entry name" value="TonB_dep_Rec_b-barrel"/>
    <property type="match status" value="1"/>
</dbReference>
<evidence type="ECO:0000256" key="2">
    <source>
        <dbReference type="ARBA" id="ARBA00022496"/>
    </source>
</evidence>
<keyword evidence="7" id="KW-0798">TonB box</keyword>
<evidence type="ECO:0000256" key="5">
    <source>
        <dbReference type="ARBA" id="ARBA00023237"/>
    </source>
</evidence>
<evidence type="ECO:0000256" key="1">
    <source>
        <dbReference type="ARBA" id="ARBA00022448"/>
    </source>
</evidence>
<proteinExistence type="inferred from homology"/>
<dbReference type="InterPro" id="IPR012910">
    <property type="entry name" value="Plug_dom"/>
</dbReference>
<dbReference type="PROSITE" id="PS52016">
    <property type="entry name" value="TONB_DEPENDENT_REC_3"/>
    <property type="match status" value="1"/>
</dbReference>
<comment type="subcellular location">
    <subcellularLocation>
        <location evidence="6">Cell outer membrane</location>
        <topology evidence="6">Multi-pass membrane protein</topology>
    </subcellularLocation>
</comment>
<dbReference type="InterPro" id="IPR039426">
    <property type="entry name" value="TonB-dep_rcpt-like"/>
</dbReference>
<keyword evidence="2" id="KW-0406">Ion transport</keyword>
<dbReference type="AlphaFoldDB" id="A0A918IM88"/>
<dbReference type="InterPro" id="IPR008969">
    <property type="entry name" value="CarboxyPept-like_regulatory"/>
</dbReference>
<comment type="caution">
    <text evidence="9">The sequence shown here is derived from an EMBL/GenBank/DDBJ whole genome shotgun (WGS) entry which is preliminary data.</text>
</comment>
<evidence type="ECO:0000259" key="8">
    <source>
        <dbReference type="SMART" id="SM00965"/>
    </source>
</evidence>
<reference evidence="9" key="2">
    <citation type="submission" date="2020-09" db="EMBL/GenBank/DDBJ databases">
        <authorList>
            <person name="Sun Q."/>
            <person name="Kim S."/>
        </authorList>
    </citation>
    <scope>NUCLEOTIDE SEQUENCE</scope>
    <source>
        <strain evidence="9">KCTC 12113</strain>
    </source>
</reference>
<evidence type="ECO:0000256" key="4">
    <source>
        <dbReference type="ARBA" id="ARBA00023136"/>
    </source>
</evidence>
<comment type="similarity">
    <text evidence="6 7">Belongs to the TonB-dependent receptor family.</text>
</comment>
<dbReference type="FunFam" id="2.60.40.1120:FF:000003">
    <property type="entry name" value="Outer membrane protein Omp121"/>
    <property type="match status" value="1"/>
</dbReference>
<dbReference type="Gene3D" id="2.170.130.10">
    <property type="entry name" value="TonB-dependent receptor, plug domain"/>
    <property type="match status" value="1"/>
</dbReference>
<gene>
    <name evidence="9" type="ORF">GCM10007383_01070</name>
</gene>
<sequence>MKLTALLLLVSLFKIQANFYSQNTKISINHDQVSIADVFKEIEKKSEFRFLYKNKEIDLKRTVSLHVNKVNIYDILDQLFKGTPIKYEVMDNRQIVLTKQIENIIKMDKSVPVGELIQQFAINGTIQDDTGTPLPGANVVEKGTTNGVTADFDGNFTISVESGTATLVVSYVGFATKEIPVNGQTNVNIVLEESAAGLDEVIVVGYGTQRKVNLTGAVSQVGSEVIENRPINNVTQALQGVVPNLNINLADGKPGRSASFNVRGASSIGQGGSALVLIDGVEGDPSLLNPNDIESISVLKDAASAAVYGARGTFGVVLITTKTPKKDKITINYTLNSGFKSPTTVPDFVTDGYTFAKNFNEAYNAWNDYSRIPSSINKTQSFSLAYLEELKRRSENPNLPDYEIDGDGNYIYYASTDWYGLLYKDILTSIDQNISVSGSNDKISYYISGRYNNQEGLFRYNSDDYSMYNFRAKGEIKITDWFSLDNNTEYSVQKYHQPLNVGEGGGIWRNIADEGHPTSPMFNPDGTLTHAGSYAVGDMWYGKNGEDTKRALIKNTTGLTAKFLDDKLRIRGDFTFSMDNRSSFRRRVQVPFSRQEGVVNYVGTTTNDIRRISAETNYIASNIYGEYETTFNENHYFKIMTGFNYEERAYESFTGSRNGILFEDAENIALTIGENINVDGGFDKWRVAGQFYRVNYSFKDKYLLELNGRLDASSKFPSDQQTAFFPSISVGYILSNESFWNIDRDIVSNFKLRASYGSLGNGNVSPYSYMELFNISQLGRIINGTRPAYTSQPNIIPLGLTWETATTTNFGVDLSFASNKLNVTADIYQRLTKDMYTTGLPVPAIFGATVPKGNYADMKTNGWELSMSWRNQFDLASKPFNYDLRFILADNKSVITKFNNPEKLLSNYYEGMRLGEIWGFETEGLFQSEAEIDAHADQSYIKVSSNNIWLPGDIKFADLDGDGKVDIGQNRISDPGDLKVVGNSSPRFTYGFNLGADWNNFFFSAFFQGVGKQDWFPDREASSFWGQYNRPYNMLPKWHQDNVWSESNPNAFLPRYRGYIAQGAGRELSVVQSRYIMNVAYLRLKNIQIGGNLPESVMKNLSFLSNVKLYVSGENLWTTSPLYKRTTDFDVENIGGSDPDLTSGEGRRSGNALNYPMLKTISFGISATF</sequence>
<reference evidence="9" key="1">
    <citation type="journal article" date="2014" name="Int. J. Syst. Evol. Microbiol.">
        <title>Complete genome sequence of Corynebacterium casei LMG S-19264T (=DSM 44701T), isolated from a smear-ripened cheese.</title>
        <authorList>
            <consortium name="US DOE Joint Genome Institute (JGI-PGF)"/>
            <person name="Walter F."/>
            <person name="Albersmeier A."/>
            <person name="Kalinowski J."/>
            <person name="Ruckert C."/>
        </authorList>
    </citation>
    <scope>NUCLEOTIDE SEQUENCE</scope>
    <source>
        <strain evidence="9">KCTC 12113</strain>
    </source>
</reference>
<dbReference type="InterPro" id="IPR000531">
    <property type="entry name" value="Beta-barrel_TonB"/>
</dbReference>
<keyword evidence="1 6" id="KW-0813">Transport</keyword>
<keyword evidence="4 6" id="KW-0472">Membrane</keyword>
<organism evidence="9 10">
    <name type="scientific">Arenibacter certesii</name>
    <dbReference type="NCBI Taxonomy" id="228955"/>
    <lineage>
        <taxon>Bacteria</taxon>
        <taxon>Pseudomonadati</taxon>
        <taxon>Bacteroidota</taxon>
        <taxon>Flavobacteriia</taxon>
        <taxon>Flavobacteriales</taxon>
        <taxon>Flavobacteriaceae</taxon>
        <taxon>Arenibacter</taxon>
    </lineage>
</organism>
<dbReference type="Proteomes" id="UP000634668">
    <property type="component" value="Unassembled WGS sequence"/>
</dbReference>
<evidence type="ECO:0000256" key="6">
    <source>
        <dbReference type="PROSITE-ProRule" id="PRU01360"/>
    </source>
</evidence>
<accession>A0A918IM88</accession>
<dbReference type="NCBIfam" id="TIGR04056">
    <property type="entry name" value="OMP_RagA_SusC"/>
    <property type="match status" value="1"/>
</dbReference>
<evidence type="ECO:0000256" key="7">
    <source>
        <dbReference type="RuleBase" id="RU003357"/>
    </source>
</evidence>